<keyword evidence="3" id="KW-1185">Reference proteome</keyword>
<name>A0ABY4DUT4_9NEIS</name>
<accession>A0ABY4DUT4</accession>
<evidence type="ECO:0008006" key="4">
    <source>
        <dbReference type="Google" id="ProtNLM"/>
    </source>
</evidence>
<evidence type="ECO:0000313" key="3">
    <source>
        <dbReference type="Proteomes" id="UP000829817"/>
    </source>
</evidence>
<feature type="transmembrane region" description="Helical" evidence="1">
    <location>
        <begin position="6"/>
        <end position="27"/>
    </location>
</feature>
<protein>
    <recommendedName>
        <fullName evidence="4">Phage associated protein</fullName>
    </recommendedName>
</protein>
<keyword evidence="1" id="KW-0472">Membrane</keyword>
<keyword evidence="1" id="KW-0812">Transmembrane</keyword>
<sequence length="136" mass="14504">MNKDLAAAVLKLLYPLALMLMVAALAYRSGIQTASKQAAAEKAGIIATYQAAALSAEQQYSTALAEAAAEKQKWFDFAQAQSAKLAKAVQAIDAEQGRLKQEIPDAIKRDENAGDCRSGLGADSLRLYNRAHGYAD</sequence>
<dbReference type="Proteomes" id="UP000829817">
    <property type="component" value="Chromosome"/>
</dbReference>
<keyword evidence="1" id="KW-1133">Transmembrane helix</keyword>
<dbReference type="EMBL" id="CP091508">
    <property type="protein sequence ID" value="UOO82801.1"/>
    <property type="molecule type" value="Genomic_DNA"/>
</dbReference>
<dbReference type="RefSeq" id="WP_244786872.1">
    <property type="nucleotide sequence ID" value="NZ_CP091508.1"/>
</dbReference>
<proteinExistence type="predicted"/>
<evidence type="ECO:0000256" key="1">
    <source>
        <dbReference type="SAM" id="Phobius"/>
    </source>
</evidence>
<evidence type="ECO:0000313" key="2">
    <source>
        <dbReference type="EMBL" id="UOO82801.1"/>
    </source>
</evidence>
<reference evidence="2 3" key="1">
    <citation type="journal article" date="2022" name="Res Sq">
        <title>Evolution of multicellular longitudinally dividing oral cavity symbionts (Neisseriaceae).</title>
        <authorList>
            <person name="Nyongesa S."/>
            <person name="Weber P."/>
            <person name="Bernet E."/>
            <person name="Pullido F."/>
            <person name="Nieckarz M."/>
            <person name="Delaby M."/>
            <person name="Nieves C."/>
            <person name="Viehboeck T."/>
            <person name="Krause N."/>
            <person name="Rivera-Millot A."/>
            <person name="Nakamura A."/>
            <person name="Vischer N."/>
            <person name="VanNieuwenhze M."/>
            <person name="Brun Y."/>
            <person name="Cava F."/>
            <person name="Bulgheresi S."/>
            <person name="Veyrier F."/>
        </authorList>
    </citation>
    <scope>NUCLEOTIDE SEQUENCE [LARGE SCALE GENOMIC DNA]</scope>
    <source>
        <strain evidence="2 3">CCUG 63373m</strain>
    </source>
</reference>
<gene>
    <name evidence="2" type="ORF">LVJ83_04875</name>
</gene>
<organism evidence="2 3">
    <name type="scientific">Uruburuella testudinis</name>
    <dbReference type="NCBI Taxonomy" id="1282863"/>
    <lineage>
        <taxon>Bacteria</taxon>
        <taxon>Pseudomonadati</taxon>
        <taxon>Pseudomonadota</taxon>
        <taxon>Betaproteobacteria</taxon>
        <taxon>Neisseriales</taxon>
        <taxon>Neisseriaceae</taxon>
        <taxon>Uruburuella</taxon>
    </lineage>
</organism>